<dbReference type="EMBL" id="JBHSIT010000012">
    <property type="protein sequence ID" value="MFC4912572.1"/>
    <property type="molecule type" value="Genomic_DNA"/>
</dbReference>
<sequence>MEAENAQLRDQVASLVGAEVVRLASVRMANGADLLTFRGADIAQYLTDAGTVDPAKVNAAVDELLSERPYLAREALTRFQGSADQGVRANVPAPSPPRLGAIFTPPPNR</sequence>
<name>A0ABV9U7Q2_9ACTN</name>
<proteinExistence type="predicted"/>
<gene>
    <name evidence="2" type="ORF">ACFPCY_35095</name>
</gene>
<organism evidence="2 3">
    <name type="scientific">Actinomadura gamaensis</name>
    <dbReference type="NCBI Taxonomy" id="1763541"/>
    <lineage>
        <taxon>Bacteria</taxon>
        <taxon>Bacillati</taxon>
        <taxon>Actinomycetota</taxon>
        <taxon>Actinomycetes</taxon>
        <taxon>Streptosporangiales</taxon>
        <taxon>Thermomonosporaceae</taxon>
        <taxon>Actinomadura</taxon>
    </lineage>
</organism>
<evidence type="ECO:0000313" key="3">
    <source>
        <dbReference type="Proteomes" id="UP001595872"/>
    </source>
</evidence>
<evidence type="ECO:0000313" key="2">
    <source>
        <dbReference type="EMBL" id="MFC4912572.1"/>
    </source>
</evidence>
<reference evidence="3" key="1">
    <citation type="journal article" date="2019" name="Int. J. Syst. Evol. Microbiol.">
        <title>The Global Catalogue of Microorganisms (GCM) 10K type strain sequencing project: providing services to taxonomists for standard genome sequencing and annotation.</title>
        <authorList>
            <consortium name="The Broad Institute Genomics Platform"/>
            <consortium name="The Broad Institute Genome Sequencing Center for Infectious Disease"/>
            <person name="Wu L."/>
            <person name="Ma J."/>
        </authorList>
    </citation>
    <scope>NUCLEOTIDE SEQUENCE [LARGE SCALE GENOMIC DNA]</scope>
    <source>
        <strain evidence="3">KLKA75</strain>
    </source>
</reference>
<keyword evidence="3" id="KW-1185">Reference proteome</keyword>
<feature type="region of interest" description="Disordered" evidence="1">
    <location>
        <begin position="83"/>
        <end position="109"/>
    </location>
</feature>
<dbReference type="RefSeq" id="WP_378262612.1">
    <property type="nucleotide sequence ID" value="NZ_JBHSIT010000012.1"/>
</dbReference>
<evidence type="ECO:0000256" key="1">
    <source>
        <dbReference type="SAM" id="MobiDB-lite"/>
    </source>
</evidence>
<accession>A0ABV9U7Q2</accession>
<dbReference type="Proteomes" id="UP001595872">
    <property type="component" value="Unassembled WGS sequence"/>
</dbReference>
<comment type="caution">
    <text evidence="2">The sequence shown here is derived from an EMBL/GenBank/DDBJ whole genome shotgun (WGS) entry which is preliminary data.</text>
</comment>
<protein>
    <submittedName>
        <fullName evidence="2">Uncharacterized protein</fullName>
    </submittedName>
</protein>